<dbReference type="InterPro" id="IPR002347">
    <property type="entry name" value="SDR_fam"/>
</dbReference>
<dbReference type="PANTHER" id="PTHR24321">
    <property type="entry name" value="DEHYDROGENASES, SHORT CHAIN"/>
    <property type="match status" value="1"/>
</dbReference>
<keyword evidence="4" id="KW-1185">Reference proteome</keyword>
<dbReference type="GO" id="GO:0008206">
    <property type="term" value="P:bile acid metabolic process"/>
    <property type="evidence" value="ECO:0007669"/>
    <property type="project" value="UniProtKB-ARBA"/>
</dbReference>
<dbReference type="PRINTS" id="PR00081">
    <property type="entry name" value="GDHRDH"/>
</dbReference>
<dbReference type="RefSeq" id="WP_103896008.1">
    <property type="nucleotide sequence ID" value="NZ_FNUK01000011.1"/>
</dbReference>
<evidence type="ECO:0000256" key="2">
    <source>
        <dbReference type="ARBA" id="ARBA00023002"/>
    </source>
</evidence>
<dbReference type="FunFam" id="3.40.50.720:FF:000084">
    <property type="entry name" value="Short-chain dehydrogenase reductase"/>
    <property type="match status" value="1"/>
</dbReference>
<reference evidence="4" key="1">
    <citation type="submission" date="2016-10" db="EMBL/GenBank/DDBJ databases">
        <authorList>
            <person name="Varghese N."/>
            <person name="Submissions S."/>
        </authorList>
    </citation>
    <scope>NUCLEOTIDE SEQUENCE [LARGE SCALE GENOMIC DNA]</scope>
    <source>
        <strain evidence="4">DSM 5463</strain>
    </source>
</reference>
<dbReference type="Pfam" id="PF13561">
    <property type="entry name" value="adh_short_C2"/>
    <property type="match status" value="1"/>
</dbReference>
<dbReference type="Gene3D" id="3.40.50.720">
    <property type="entry name" value="NAD(P)-binding Rossmann-like Domain"/>
    <property type="match status" value="1"/>
</dbReference>
<dbReference type="GO" id="GO:0016491">
    <property type="term" value="F:oxidoreductase activity"/>
    <property type="evidence" value="ECO:0007669"/>
    <property type="project" value="UniProtKB-KW"/>
</dbReference>
<keyword evidence="2" id="KW-0560">Oxidoreductase</keyword>
<dbReference type="PANTHER" id="PTHR24321:SF8">
    <property type="entry name" value="ESTRADIOL 17-BETA-DEHYDROGENASE 8-RELATED"/>
    <property type="match status" value="1"/>
</dbReference>
<dbReference type="PROSITE" id="PS00061">
    <property type="entry name" value="ADH_SHORT"/>
    <property type="match status" value="1"/>
</dbReference>
<protein>
    <submittedName>
        <fullName evidence="3">NAD(P)-dependent dehydrogenase, short-chain alcohol dehydrogenase family</fullName>
    </submittedName>
</protein>
<evidence type="ECO:0000313" key="4">
    <source>
        <dbReference type="Proteomes" id="UP000242850"/>
    </source>
</evidence>
<proteinExistence type="inferred from homology"/>
<organism evidence="3 4">
    <name type="scientific">Caloramator fervidus</name>
    <dbReference type="NCBI Taxonomy" id="29344"/>
    <lineage>
        <taxon>Bacteria</taxon>
        <taxon>Bacillati</taxon>
        <taxon>Bacillota</taxon>
        <taxon>Clostridia</taxon>
        <taxon>Eubacteriales</taxon>
        <taxon>Clostridiaceae</taxon>
        <taxon>Caloramator</taxon>
    </lineage>
</organism>
<dbReference type="InterPro" id="IPR020904">
    <property type="entry name" value="Sc_DH/Rdtase_CS"/>
</dbReference>
<dbReference type="PRINTS" id="PR00080">
    <property type="entry name" value="SDRFAMILY"/>
</dbReference>
<name>A0A1H5UWA5_9CLOT</name>
<dbReference type="OrthoDB" id="9803333at2"/>
<dbReference type="SUPFAM" id="SSF51735">
    <property type="entry name" value="NAD(P)-binding Rossmann-fold domains"/>
    <property type="match status" value="1"/>
</dbReference>
<dbReference type="Proteomes" id="UP000242850">
    <property type="component" value="Unassembled WGS sequence"/>
</dbReference>
<dbReference type="InterPro" id="IPR036291">
    <property type="entry name" value="NAD(P)-bd_dom_sf"/>
</dbReference>
<evidence type="ECO:0000256" key="1">
    <source>
        <dbReference type="ARBA" id="ARBA00006484"/>
    </source>
</evidence>
<evidence type="ECO:0000313" key="3">
    <source>
        <dbReference type="EMBL" id="SEF79286.1"/>
    </source>
</evidence>
<dbReference type="EMBL" id="FNUK01000011">
    <property type="protein sequence ID" value="SEF79286.1"/>
    <property type="molecule type" value="Genomic_DNA"/>
</dbReference>
<comment type="similarity">
    <text evidence="1">Belongs to the short-chain dehydrogenases/reductases (SDR) family.</text>
</comment>
<gene>
    <name evidence="3" type="ORF">SAMN05660865_01034</name>
</gene>
<dbReference type="NCBIfam" id="NF005559">
    <property type="entry name" value="PRK07231.1"/>
    <property type="match status" value="1"/>
</dbReference>
<accession>A0A1H5UWA5</accession>
<sequence length="251" mass="27613">MNYKRVAIITGGGQGIGKGIAKRLLKEDYNIIIAEIDKEAGEETEEELRALGNIKFIHCDVSKEDDVKKLVEETVRLFGGIDVLINNAAISINKPITELSLDEWNRVIGVNLTGAFLCSKYCSSYIKERKGSIINIASTRAFMSEPNTEAYSASKGGVFALTHALAISLGPDVRVNCISPGWIEVSHLKKQRQRCIANLTEMDHKQHPAGRVGNEDDIASLVLFLIDPQNSFITGANFIVDGGMTRKMIYI</sequence>
<dbReference type="AlphaFoldDB" id="A0A1H5UWA5"/>